<dbReference type="EMBL" id="GG662209">
    <property type="protein sequence ID" value="EAS07877.2"/>
    <property type="molecule type" value="Genomic_DNA"/>
</dbReference>
<name>I7MN42_TETTS</name>
<accession>I7MN42</accession>
<protein>
    <submittedName>
        <fullName evidence="1">Uncharacterized protein</fullName>
    </submittedName>
</protein>
<dbReference type="AlphaFoldDB" id="I7MN42"/>
<dbReference type="GeneID" id="7839270"/>
<gene>
    <name evidence="1" type="ORF">TTHERM_00527140</name>
</gene>
<evidence type="ECO:0000313" key="1">
    <source>
        <dbReference type="EMBL" id="EAS07877.2"/>
    </source>
</evidence>
<dbReference type="RefSeq" id="XP_001028119.2">
    <property type="nucleotide sequence ID" value="XM_001028119.2"/>
</dbReference>
<dbReference type="Proteomes" id="UP000009168">
    <property type="component" value="Unassembled WGS sequence"/>
</dbReference>
<dbReference type="InParanoid" id="I7MN42"/>
<evidence type="ECO:0000313" key="2">
    <source>
        <dbReference type="Proteomes" id="UP000009168"/>
    </source>
</evidence>
<dbReference type="KEGG" id="tet:TTHERM_00527140"/>
<proteinExistence type="predicted"/>
<sequence>MEVEDSNCNSNTYGLALSRKTQLDNDSSCCDEEDLKKKQQRIYNLMDFYKQRNEKYKKVEFDYSHIERFILPEKEVYIIGDMIVEDFLDKSEPSQIVRASNWQCWRRAIKVEFRKDILCLETINENTAIGLCEMKQVVKMLQSKGDQQLYNLSCLLANYQKVIDIILGVKADIMAFLKIYPNIQQLQDQVFQKWLEDCYKWIKKNMKQEDIYTYEVGRIDFKKLEHQEYMFGVSKSLLDLLGTDENTAVNIALRFGKIEFYTEETRYINITQKLIFALTQTRDPNRVIKYDIITLDGIVIPVQAKIECPVIPLSSEQIFSYNFLYQFFNLILQKEFLDQANSHFIKLLLKYQQQSNIKLMINTFSQLINRDLCKIITRVMGKIFLTLWRGNQVQLKKLFQIFKIFLFCKIYFEFYKNFNNKKNSTLLLEKFYKNEYKQQLNNSNQDIKRCLFTEL</sequence>
<organism evidence="1 2">
    <name type="scientific">Tetrahymena thermophila (strain SB210)</name>
    <dbReference type="NCBI Taxonomy" id="312017"/>
    <lineage>
        <taxon>Eukaryota</taxon>
        <taxon>Sar</taxon>
        <taxon>Alveolata</taxon>
        <taxon>Ciliophora</taxon>
        <taxon>Intramacronucleata</taxon>
        <taxon>Oligohymenophorea</taxon>
        <taxon>Hymenostomatida</taxon>
        <taxon>Tetrahymenina</taxon>
        <taxon>Tetrahymenidae</taxon>
        <taxon>Tetrahymena</taxon>
    </lineage>
</organism>
<keyword evidence="2" id="KW-1185">Reference proteome</keyword>
<reference evidence="2" key="1">
    <citation type="journal article" date="2006" name="PLoS Biol.">
        <title>Macronuclear genome sequence of the ciliate Tetrahymena thermophila, a model eukaryote.</title>
        <authorList>
            <person name="Eisen J.A."/>
            <person name="Coyne R.S."/>
            <person name="Wu M."/>
            <person name="Wu D."/>
            <person name="Thiagarajan M."/>
            <person name="Wortman J.R."/>
            <person name="Badger J.H."/>
            <person name="Ren Q."/>
            <person name="Amedeo P."/>
            <person name="Jones K.M."/>
            <person name="Tallon L.J."/>
            <person name="Delcher A.L."/>
            <person name="Salzberg S.L."/>
            <person name="Silva J.C."/>
            <person name="Haas B.J."/>
            <person name="Majoros W.H."/>
            <person name="Farzad M."/>
            <person name="Carlton J.M."/>
            <person name="Smith R.K. Jr."/>
            <person name="Garg J."/>
            <person name="Pearlman R.E."/>
            <person name="Karrer K.M."/>
            <person name="Sun L."/>
            <person name="Manning G."/>
            <person name="Elde N.C."/>
            <person name="Turkewitz A.P."/>
            <person name="Asai D.J."/>
            <person name="Wilkes D.E."/>
            <person name="Wang Y."/>
            <person name="Cai H."/>
            <person name="Collins K."/>
            <person name="Stewart B.A."/>
            <person name="Lee S.R."/>
            <person name="Wilamowska K."/>
            <person name="Weinberg Z."/>
            <person name="Ruzzo W.L."/>
            <person name="Wloga D."/>
            <person name="Gaertig J."/>
            <person name="Frankel J."/>
            <person name="Tsao C.-C."/>
            <person name="Gorovsky M.A."/>
            <person name="Keeling P.J."/>
            <person name="Waller R.F."/>
            <person name="Patron N.J."/>
            <person name="Cherry J.M."/>
            <person name="Stover N.A."/>
            <person name="Krieger C.J."/>
            <person name="del Toro C."/>
            <person name="Ryder H.F."/>
            <person name="Williamson S.C."/>
            <person name="Barbeau R.A."/>
            <person name="Hamilton E.P."/>
            <person name="Orias E."/>
        </authorList>
    </citation>
    <scope>NUCLEOTIDE SEQUENCE [LARGE SCALE GENOMIC DNA]</scope>
    <source>
        <strain evidence="2">SB210</strain>
    </source>
</reference>